<reference evidence="1 2" key="1">
    <citation type="submission" date="2015-07" db="EMBL/GenBank/DDBJ databases">
        <title>Emmonsia species relationships and genome sequence.</title>
        <authorList>
            <person name="Cuomo C.A."/>
            <person name="Schwartz I.S."/>
            <person name="Kenyon C."/>
            <person name="de Hoog G.S."/>
            <person name="Govender N.P."/>
            <person name="Botha A."/>
            <person name="Moreno L."/>
            <person name="de Vries M."/>
            <person name="Munoz J.F."/>
            <person name="Stielow J.B."/>
        </authorList>
    </citation>
    <scope>NUCLEOTIDE SEQUENCE [LARGE SCALE GENOMIC DNA]</scope>
    <source>
        <strain evidence="1 2">CBS 136260</strain>
    </source>
</reference>
<dbReference type="SUPFAM" id="SSF81301">
    <property type="entry name" value="Nucleotidyltransferase"/>
    <property type="match status" value="1"/>
</dbReference>
<proteinExistence type="predicted"/>
<dbReference type="AlphaFoldDB" id="A0A1B7NPJ5"/>
<dbReference type="InterPro" id="IPR014942">
    <property type="entry name" value="AbiEii"/>
</dbReference>
<dbReference type="InterPro" id="IPR043519">
    <property type="entry name" value="NT_sf"/>
</dbReference>
<dbReference type="OrthoDB" id="5397552at2759"/>
<name>A0A1B7NPJ5_9EURO</name>
<evidence type="ECO:0000313" key="1">
    <source>
        <dbReference type="EMBL" id="OAX78741.1"/>
    </source>
</evidence>
<dbReference type="EMBL" id="LGUA01001342">
    <property type="protein sequence ID" value="OAX78741.1"/>
    <property type="molecule type" value="Genomic_DNA"/>
</dbReference>
<organism evidence="1 2">
    <name type="scientific">Emergomyces africanus</name>
    <dbReference type="NCBI Taxonomy" id="1955775"/>
    <lineage>
        <taxon>Eukaryota</taxon>
        <taxon>Fungi</taxon>
        <taxon>Dikarya</taxon>
        <taxon>Ascomycota</taxon>
        <taxon>Pezizomycotina</taxon>
        <taxon>Eurotiomycetes</taxon>
        <taxon>Eurotiomycetidae</taxon>
        <taxon>Onygenales</taxon>
        <taxon>Ajellomycetaceae</taxon>
        <taxon>Emergomyces</taxon>
    </lineage>
</organism>
<dbReference type="Pfam" id="PF08843">
    <property type="entry name" value="AbiEii"/>
    <property type="match status" value="1"/>
</dbReference>
<evidence type="ECO:0000313" key="2">
    <source>
        <dbReference type="Proteomes" id="UP000091918"/>
    </source>
</evidence>
<gene>
    <name evidence="1" type="ORF">ACJ72_06951</name>
</gene>
<protein>
    <submittedName>
        <fullName evidence="1">Uncharacterized protein</fullName>
    </submittedName>
</protein>
<dbReference type="Gene3D" id="3.30.460.40">
    <property type="match status" value="1"/>
</dbReference>
<comment type="caution">
    <text evidence="1">The sequence shown here is derived from an EMBL/GenBank/DDBJ whole genome shotgun (WGS) entry which is preliminary data.</text>
</comment>
<keyword evidence="2" id="KW-1185">Reference proteome</keyword>
<sequence length="228" mass="25534">MSTKTANVLACMQAVEKCLGDRFVLIGGAAMQLFDSTRTTNDVDILVSAKENVSSLVSLLADQHGFSNTGGELRFGDGETVTVDILTTAVETVTLENLGHNLLSVGRIRIPNLDYALAMKIKCFYLRQDDENGQEKRRGDAFDVEFLCRRMVLDAQTISDQCAEKFKFGFYHILELRQELSDQAVSDFISIGGRKLILPWEQNTPEQREYFEYFADSGVDPLSVKLEQ</sequence>
<dbReference type="Proteomes" id="UP000091918">
    <property type="component" value="Unassembled WGS sequence"/>
</dbReference>
<accession>A0A1B7NPJ5</accession>